<dbReference type="Proteomes" id="UP000055048">
    <property type="component" value="Unassembled WGS sequence"/>
</dbReference>
<reference evidence="2 3" key="1">
    <citation type="submission" date="2015-01" db="EMBL/GenBank/DDBJ databases">
        <title>Evolution of Trichinella species and genotypes.</title>
        <authorList>
            <person name="Korhonen P.K."/>
            <person name="Edoardo P."/>
            <person name="Giuseppe L.R."/>
            <person name="Gasser R.B."/>
        </authorList>
    </citation>
    <scope>NUCLEOTIDE SEQUENCE [LARGE SCALE GENOMIC DNA]</scope>
    <source>
        <strain evidence="2">ISS417</strain>
    </source>
</reference>
<evidence type="ECO:0000313" key="2">
    <source>
        <dbReference type="EMBL" id="KRX39875.1"/>
    </source>
</evidence>
<dbReference type="OrthoDB" id="5916099at2759"/>
<gene>
    <name evidence="2" type="ORF">T05_9381</name>
</gene>
<protein>
    <recommendedName>
        <fullName evidence="4">F-box domain-containing protein</fullName>
    </recommendedName>
</protein>
<evidence type="ECO:0000313" key="3">
    <source>
        <dbReference type="Proteomes" id="UP000055048"/>
    </source>
</evidence>
<dbReference type="InterPro" id="IPR032675">
    <property type="entry name" value="LRR_dom_sf"/>
</dbReference>
<sequence>MMVVYLLMLLFFNQLNIFFISKISSAYARRFQPLKSSGSNRAVFNANHYKMLETEEMDPVELDDAYKCNWGIWFSIFRLLKTEDIMRLAYTSREMNAMAQSYFKTLKTIDFSEFIPLQLKFSSESRDMFCWIIENCVEITELKTIISASHLVTPLDFRAISRFRHLTFLDFSGCFISSEGLSDVFSQLSNLKHLNMSHIHPFGGEAATGQFEEGLKSALEKLRNLESFVFSGNSRVSGMCLAGLDCTAMKKLSISLSKLNLRVVEGFISRCEQLCELNLLSTDDESMSATSLIPMLQLTNPAFLTRLSIRYRSIRYLNTSASELWATIRRFVNLNSLEILCSYFVRIMVVDQIKLNFPNLQRLKLETSAIDSLLVLFLIKESNLEDLCLVNGQQCRHILNDLVLNSAVCTSIRRLELHNFFWHPTMSRCVNCTFPNLEMLSISGRRWSNECLMSMNIEFLSKLKTLHVGAMDREIVSNTAINRLFFYCQNVEHLALTVLPMTDMMARTLMERCTKLKEVIICHENQLSPTILTALHRKFLVKYCG</sequence>
<name>A0A0V0TMU1_9BILA</name>
<dbReference type="SUPFAM" id="SSF52058">
    <property type="entry name" value="L domain-like"/>
    <property type="match status" value="1"/>
</dbReference>
<dbReference type="PANTHER" id="PTHR47186">
    <property type="entry name" value="LEUCINE-RICH REPEAT-CONTAINING PROTEIN 57"/>
    <property type="match status" value="1"/>
</dbReference>
<evidence type="ECO:0000256" key="1">
    <source>
        <dbReference type="SAM" id="SignalP"/>
    </source>
</evidence>
<proteinExistence type="predicted"/>
<feature type="signal peptide" evidence="1">
    <location>
        <begin position="1"/>
        <end position="28"/>
    </location>
</feature>
<accession>A0A0V0TMU1</accession>
<dbReference type="Gene3D" id="3.80.10.10">
    <property type="entry name" value="Ribonuclease Inhibitor"/>
    <property type="match status" value="2"/>
</dbReference>
<keyword evidence="3" id="KW-1185">Reference proteome</keyword>
<dbReference type="AlphaFoldDB" id="A0A0V0TMU1"/>
<feature type="chain" id="PRO_5006869269" description="F-box domain-containing protein" evidence="1">
    <location>
        <begin position="29"/>
        <end position="545"/>
    </location>
</feature>
<dbReference type="EMBL" id="JYDJ01000218">
    <property type="protein sequence ID" value="KRX39875.1"/>
    <property type="molecule type" value="Genomic_DNA"/>
</dbReference>
<dbReference type="PANTHER" id="PTHR47186:SF61">
    <property type="entry name" value="LEUCINE-RICH REPEAT-CONTAINING PROTEIN 57-RELATED"/>
    <property type="match status" value="1"/>
</dbReference>
<evidence type="ECO:0008006" key="4">
    <source>
        <dbReference type="Google" id="ProtNLM"/>
    </source>
</evidence>
<keyword evidence="1" id="KW-0732">Signal</keyword>
<comment type="caution">
    <text evidence="2">The sequence shown here is derived from an EMBL/GenBank/DDBJ whole genome shotgun (WGS) entry which is preliminary data.</text>
</comment>
<organism evidence="2 3">
    <name type="scientific">Trichinella murrelli</name>
    <dbReference type="NCBI Taxonomy" id="144512"/>
    <lineage>
        <taxon>Eukaryota</taxon>
        <taxon>Metazoa</taxon>
        <taxon>Ecdysozoa</taxon>
        <taxon>Nematoda</taxon>
        <taxon>Enoplea</taxon>
        <taxon>Dorylaimia</taxon>
        <taxon>Trichinellida</taxon>
        <taxon>Trichinellidae</taxon>
        <taxon>Trichinella</taxon>
    </lineage>
</organism>